<gene>
    <name evidence="13" type="ORF">DR864_23870</name>
</gene>
<evidence type="ECO:0000313" key="13">
    <source>
        <dbReference type="EMBL" id="AXE20555.1"/>
    </source>
</evidence>
<organism evidence="13 14">
    <name type="scientific">Runella rosea</name>
    <dbReference type="NCBI Taxonomy" id="2259595"/>
    <lineage>
        <taxon>Bacteria</taxon>
        <taxon>Pseudomonadati</taxon>
        <taxon>Bacteroidota</taxon>
        <taxon>Cytophagia</taxon>
        <taxon>Cytophagales</taxon>
        <taxon>Spirosomataceae</taxon>
        <taxon>Runella</taxon>
    </lineage>
</organism>
<dbReference type="Gene3D" id="2.30.42.10">
    <property type="match status" value="1"/>
</dbReference>
<name>A0A344TPI4_9BACT</name>
<dbReference type="SUPFAM" id="SSF52096">
    <property type="entry name" value="ClpP/crotonase"/>
    <property type="match status" value="1"/>
</dbReference>
<feature type="active site" description="Charge relay system" evidence="8">
    <location>
        <position position="1028"/>
    </location>
</feature>
<dbReference type="InterPro" id="IPR005151">
    <property type="entry name" value="Tail-specific_protease"/>
</dbReference>
<evidence type="ECO:0000256" key="9">
    <source>
        <dbReference type="PIRSR" id="PIRSR036421-3"/>
    </source>
</evidence>
<accession>A0A344TPI4</accession>
<dbReference type="GO" id="GO:0006508">
    <property type="term" value="P:proteolysis"/>
    <property type="evidence" value="ECO:0007669"/>
    <property type="project" value="UniProtKB-UniRule"/>
</dbReference>
<comment type="subcellular location">
    <subcellularLocation>
        <location evidence="1 7">Cytoplasm</location>
    </subcellularLocation>
</comment>
<evidence type="ECO:0000256" key="1">
    <source>
        <dbReference type="ARBA" id="ARBA00004496"/>
    </source>
</evidence>
<evidence type="ECO:0000256" key="3">
    <source>
        <dbReference type="ARBA" id="ARBA00022490"/>
    </source>
</evidence>
<dbReference type="Gene3D" id="3.90.226.10">
    <property type="entry name" value="2-enoyl-CoA Hydratase, Chain A, domain 1"/>
    <property type="match status" value="1"/>
</dbReference>
<evidence type="ECO:0000256" key="7">
    <source>
        <dbReference type="PIRNR" id="PIRNR036421"/>
    </source>
</evidence>
<dbReference type="Gene3D" id="2.120.10.30">
    <property type="entry name" value="TolB, C-terminal domain"/>
    <property type="match status" value="2"/>
</dbReference>
<dbReference type="Pfam" id="PF03572">
    <property type="entry name" value="Peptidase_S41"/>
    <property type="match status" value="1"/>
</dbReference>
<dbReference type="InterPro" id="IPR012393">
    <property type="entry name" value="Tricorn_protease"/>
</dbReference>
<dbReference type="InterPro" id="IPR029045">
    <property type="entry name" value="ClpP/crotonase-like_dom_sf"/>
</dbReference>
<keyword evidence="6 7" id="KW-0720">Serine protease</keyword>
<dbReference type="PANTHER" id="PTHR43253">
    <property type="entry name" value="TRICORN PROTEASE HOMOLOG 2-RELATED"/>
    <property type="match status" value="1"/>
</dbReference>
<evidence type="ECO:0000256" key="4">
    <source>
        <dbReference type="ARBA" id="ARBA00022670"/>
    </source>
</evidence>
<comment type="function">
    <text evidence="7">Degrades oligopeptides.</text>
</comment>
<dbReference type="SUPFAM" id="SSF69304">
    <property type="entry name" value="Tricorn protease N-terminal domain"/>
    <property type="match status" value="1"/>
</dbReference>
<dbReference type="Pfam" id="PF26550">
    <property type="entry name" value="Tricorn_2nd"/>
    <property type="match status" value="1"/>
</dbReference>
<feature type="domain" description="Tail specific protease" evidence="12">
    <location>
        <begin position="838"/>
        <end position="1039"/>
    </location>
</feature>
<dbReference type="EC" id="3.4.21.-" evidence="7"/>
<evidence type="ECO:0000313" key="14">
    <source>
        <dbReference type="Proteomes" id="UP000251993"/>
    </source>
</evidence>
<dbReference type="AlphaFoldDB" id="A0A344TPI4"/>
<evidence type="ECO:0000256" key="6">
    <source>
        <dbReference type="ARBA" id="ARBA00022825"/>
    </source>
</evidence>
<evidence type="ECO:0000256" key="5">
    <source>
        <dbReference type="ARBA" id="ARBA00022801"/>
    </source>
</evidence>
<dbReference type="SMART" id="SM00245">
    <property type="entry name" value="TSPc"/>
    <property type="match status" value="1"/>
</dbReference>
<reference evidence="13 14" key="1">
    <citation type="submission" date="2018-07" db="EMBL/GenBank/DDBJ databases">
        <title>Genome sequencing of Runella.</title>
        <authorList>
            <person name="Baek M.-G."/>
            <person name="Yi H."/>
        </authorList>
    </citation>
    <scope>NUCLEOTIDE SEQUENCE [LARGE SCALE GENOMIC DNA]</scope>
    <source>
        <strain evidence="13 14">HYN0085</strain>
    </source>
</reference>
<dbReference type="PANTHER" id="PTHR43253:SF1">
    <property type="entry name" value="TRICORN PROTEASE HOMOLOG 2-RELATED"/>
    <property type="match status" value="1"/>
</dbReference>
<dbReference type="SUPFAM" id="SSF50156">
    <property type="entry name" value="PDZ domain-like"/>
    <property type="match status" value="1"/>
</dbReference>
<dbReference type="KEGG" id="run:DR864_23870"/>
<feature type="active site" description="Charge relay system" evidence="8">
    <location>
        <position position="755"/>
    </location>
</feature>
<dbReference type="PIRSF" id="PIRSF036421">
    <property type="entry name" value="Tricorn_protease"/>
    <property type="match status" value="1"/>
</dbReference>
<dbReference type="OrthoDB" id="9815657at2"/>
<sequence length="1065" mass="122839">MLKPLFSVPIFAAIYAFIPLLSVAQSEVHFATHPTLSPDASTVVFAYESDLWKTDLGTGLTTRITAMQGSESRPRISPDGKWLAFSGTENGNSDVYLMPIQGGTIQQLTHHSTYDLVEAWSWDSQTIYFESGPQNGGTTFAVSIKGGTPRRLFKHYFNRTHNIAESPTGELFFNDTWESDDQAMRKGYKGDFNPDIQSYNPKTNTYKKYTDYRGKDMWATIDRNANIFFVSDEANGEYNLYTFLNGQKTALTSFKESIKRPQVSADGRKVVFEKDYQPWIYDVATKTSAPVKLNIVRNFTLSKGQDFKVNGNISAFDIAPDNKKLAFVARGELFVSDLEGKFVKQLKTTPNERVLEVKWLADTMTLLIGQTVGGYQNWFTMRADGKGVLTQLTNETQTNRQISLNKDRTLGVYLSGRNEVRTIDLKTKESKTVVKDELWGFYNDSPRFSPNSEYVMFTAFRNFEKDIFLHHLKKNETVNLTNTGISESEPVWSPDSKYIYFSSDRLNPNYPFGPRKQKVYRLALTKLDDPYRLEKFEELFKPEEKKKDTEPEKKVDDKKKKKGQKDDKPKAEKPKKEEKPIEIDLTDIWERMEQVGPSYGQQGTPAVIQKDAKTYVYYVSDHQEGNNKLWRSVYEPFQKTKTEKADDADEYELVQTGDKYYILTSGKIKKFNYETNKADEIEINHTFRRSLEEEFRQMYYEAWAGVEENFYNETFHGADWKVLRDRYAKFLPFLNRREDFRTLFNDMLGELNASHLGFYSNGKEEDVFYKSQTMESGVLFDTQRPYVVERVVKRSAADKHGKKILPGDVLTHVNGLAVDTLQNRDFYFTKPSNDTELELSFRRKGVDTAYTVRVHPQGSLSGNLYDEWMDWNQKYVDDKSKNRIAYVHMKDMGLGQYDRFVQDMTRDWYKKDALILDLRYNTGGNVHDLVLNFLAQKPYLQWKYREGALTPQPNFGVAAKPIVLLINEQSLSDAEMTATGFKALKLGKIIGTETYRWIIFTSGKGLVDGSFYRLPAWGCYTLDGKNIEKEGTAPDIYVKQTFTDRLTDKDPQLDKAIEEILKDLK</sequence>
<evidence type="ECO:0000256" key="10">
    <source>
        <dbReference type="SAM" id="MobiDB-lite"/>
    </source>
</evidence>
<keyword evidence="14" id="KW-1185">Reference proteome</keyword>
<dbReference type="InterPro" id="IPR001478">
    <property type="entry name" value="PDZ"/>
</dbReference>
<dbReference type="Pfam" id="PF26549">
    <property type="entry name" value="Tricorn_N"/>
    <property type="match status" value="1"/>
</dbReference>
<evidence type="ECO:0000256" key="2">
    <source>
        <dbReference type="ARBA" id="ARBA00008524"/>
    </source>
</evidence>
<protein>
    <recommendedName>
        <fullName evidence="7">Tricorn protease homolog</fullName>
        <ecNumber evidence="7">3.4.21.-</ecNumber>
    </recommendedName>
</protein>
<evidence type="ECO:0000256" key="8">
    <source>
        <dbReference type="PIRSR" id="PIRSR036421-1"/>
    </source>
</evidence>
<dbReference type="SMART" id="SM00228">
    <property type="entry name" value="PDZ"/>
    <property type="match status" value="1"/>
</dbReference>
<dbReference type="InterPro" id="IPR028204">
    <property type="entry name" value="Tricorn_C1"/>
</dbReference>
<dbReference type="RefSeq" id="WP_114069318.1">
    <property type="nucleotide sequence ID" value="NZ_CP030850.1"/>
</dbReference>
<dbReference type="InterPro" id="IPR036034">
    <property type="entry name" value="PDZ_sf"/>
</dbReference>
<dbReference type="GO" id="GO:0005737">
    <property type="term" value="C:cytoplasm"/>
    <property type="evidence" value="ECO:0007669"/>
    <property type="project" value="UniProtKB-SubCell"/>
</dbReference>
<evidence type="ECO:0000259" key="12">
    <source>
        <dbReference type="SMART" id="SM00245"/>
    </source>
</evidence>
<keyword evidence="3 7" id="KW-0963">Cytoplasm</keyword>
<dbReference type="SUPFAM" id="SSF82171">
    <property type="entry name" value="DPP6 N-terminal domain-like"/>
    <property type="match status" value="1"/>
</dbReference>
<dbReference type="Proteomes" id="UP000251993">
    <property type="component" value="Chromosome"/>
</dbReference>
<keyword evidence="5 7" id="KW-0378">Hydrolase</keyword>
<keyword evidence="4 7" id="KW-0645">Protease</keyword>
<dbReference type="CDD" id="cd07562">
    <property type="entry name" value="Peptidase_S41_TRI"/>
    <property type="match status" value="1"/>
</dbReference>
<evidence type="ECO:0000259" key="11">
    <source>
        <dbReference type="SMART" id="SM00228"/>
    </source>
</evidence>
<feature type="domain" description="PDZ" evidence="11">
    <location>
        <begin position="754"/>
        <end position="845"/>
    </location>
</feature>
<dbReference type="Gene3D" id="2.120.10.60">
    <property type="entry name" value="Tricorn protease N-terminal domain"/>
    <property type="match status" value="1"/>
</dbReference>
<feature type="site" description="Transition state stabilizer; via amide nitrogen" evidence="9">
    <location>
        <position position="973"/>
    </location>
</feature>
<dbReference type="EMBL" id="CP030850">
    <property type="protein sequence ID" value="AXE20555.1"/>
    <property type="molecule type" value="Genomic_DNA"/>
</dbReference>
<dbReference type="InterPro" id="IPR011042">
    <property type="entry name" value="6-blade_b-propeller_TolB-like"/>
</dbReference>
<comment type="similarity">
    <text evidence="2 7">Belongs to the peptidase S41B family.</text>
</comment>
<dbReference type="GO" id="GO:0008236">
    <property type="term" value="F:serine-type peptidase activity"/>
    <property type="evidence" value="ECO:0007669"/>
    <property type="project" value="UniProtKB-UniRule"/>
</dbReference>
<dbReference type="Pfam" id="PF14684">
    <property type="entry name" value="Tricorn_C1"/>
    <property type="match status" value="1"/>
</dbReference>
<feature type="active site" description="Nucleophile" evidence="8">
    <location>
        <position position="972"/>
    </location>
</feature>
<proteinExistence type="inferred from homology"/>
<feature type="region of interest" description="Disordered" evidence="10">
    <location>
        <begin position="543"/>
        <end position="579"/>
    </location>
</feature>
<dbReference type="Gene3D" id="3.30.750.44">
    <property type="match status" value="1"/>
</dbReference>